<comment type="caution">
    <text evidence="2">The sequence shown here is derived from an EMBL/GenBank/DDBJ whole genome shotgun (WGS) entry which is preliminary data.</text>
</comment>
<keyword evidence="1" id="KW-1133">Transmembrane helix</keyword>
<evidence type="ECO:0000256" key="1">
    <source>
        <dbReference type="SAM" id="Phobius"/>
    </source>
</evidence>
<dbReference type="AlphaFoldDB" id="A0A1Q9LRL6"/>
<keyword evidence="1" id="KW-0812">Transmembrane</keyword>
<accession>A0A1Q9LRL6</accession>
<dbReference type="STRING" id="1193682.BJP25_09795"/>
<keyword evidence="3" id="KW-1185">Reference proteome</keyword>
<reference evidence="2 3" key="1">
    <citation type="submission" date="2016-10" db="EMBL/GenBank/DDBJ databases">
        <title>The Draft Genome Sequence of Actinokineospora bangkokensis 44EHWT reveals the biosynthetic pathway of antifungal compounds Thailandins with unusual extender unit butylmalonyl-CoA.</title>
        <authorList>
            <person name="Greule A."/>
            <person name="Intra B."/>
            <person name="Flemming S."/>
            <person name="Rommel M.G."/>
            <person name="Panbangred W."/>
            <person name="Bechthold A."/>
        </authorList>
    </citation>
    <scope>NUCLEOTIDE SEQUENCE [LARGE SCALE GENOMIC DNA]</scope>
    <source>
        <strain evidence="2 3">44EHW</strain>
    </source>
</reference>
<feature type="transmembrane region" description="Helical" evidence="1">
    <location>
        <begin position="20"/>
        <end position="40"/>
    </location>
</feature>
<name>A0A1Q9LRL6_9PSEU</name>
<dbReference type="Proteomes" id="UP000186040">
    <property type="component" value="Unassembled WGS sequence"/>
</dbReference>
<keyword evidence="1" id="KW-0472">Membrane</keyword>
<evidence type="ECO:0000313" key="3">
    <source>
        <dbReference type="Proteomes" id="UP000186040"/>
    </source>
</evidence>
<organism evidence="2 3">
    <name type="scientific">Actinokineospora bangkokensis</name>
    <dbReference type="NCBI Taxonomy" id="1193682"/>
    <lineage>
        <taxon>Bacteria</taxon>
        <taxon>Bacillati</taxon>
        <taxon>Actinomycetota</taxon>
        <taxon>Actinomycetes</taxon>
        <taxon>Pseudonocardiales</taxon>
        <taxon>Pseudonocardiaceae</taxon>
        <taxon>Actinokineospora</taxon>
    </lineage>
</organism>
<gene>
    <name evidence="2" type="ORF">BJP25_09795</name>
</gene>
<protein>
    <submittedName>
        <fullName evidence="2">Uncharacterized protein</fullName>
    </submittedName>
</protein>
<dbReference type="EMBL" id="MKQR01000007">
    <property type="protein sequence ID" value="OLR94675.1"/>
    <property type="molecule type" value="Genomic_DNA"/>
</dbReference>
<sequence>MRFSAEPPPQQQRNPALLWALRIGGLVAIAVVSGLVWTYIQSDSTGGGTEAGPTDASRAPVEGRYEFTPYRGVPQPRVDTDCAAHSYGKVQELMRSTPCESLTRGLYSTTVDGKAIVVSVSAVRMRTPAEAQALRELSEKSGTGNVNDLVRDKAVSIPGLTALSANDGFFVQNEGQTVIIAEADFEVNGKSYKGNATAEKTLDGVCEDAMRLGEGMG</sequence>
<evidence type="ECO:0000313" key="2">
    <source>
        <dbReference type="EMBL" id="OLR94675.1"/>
    </source>
</evidence>
<proteinExistence type="predicted"/>